<comment type="caution">
    <text evidence="1">The sequence shown here is derived from an EMBL/GenBank/DDBJ whole genome shotgun (WGS) entry which is preliminary data.</text>
</comment>
<proteinExistence type="predicted"/>
<gene>
    <name evidence="1" type="ORF">PCOR1329_LOCUS35690</name>
</gene>
<evidence type="ECO:0000313" key="2">
    <source>
        <dbReference type="Proteomes" id="UP001189429"/>
    </source>
</evidence>
<feature type="non-terminal residue" evidence="1">
    <location>
        <position position="1"/>
    </location>
</feature>
<organism evidence="1 2">
    <name type="scientific">Prorocentrum cordatum</name>
    <dbReference type="NCBI Taxonomy" id="2364126"/>
    <lineage>
        <taxon>Eukaryota</taxon>
        <taxon>Sar</taxon>
        <taxon>Alveolata</taxon>
        <taxon>Dinophyceae</taxon>
        <taxon>Prorocentrales</taxon>
        <taxon>Prorocentraceae</taxon>
        <taxon>Prorocentrum</taxon>
    </lineage>
</organism>
<dbReference type="Proteomes" id="UP001189429">
    <property type="component" value="Unassembled WGS sequence"/>
</dbReference>
<accession>A0ABN9T573</accession>
<dbReference type="EMBL" id="CAUYUJ010014359">
    <property type="protein sequence ID" value="CAK0840196.1"/>
    <property type="molecule type" value="Genomic_DNA"/>
</dbReference>
<sequence length="195" mass="21306">ASFPTIAGKTVQKEEVVITYETMYSMAGLPILDEDGDGLMGGHSARLGGAGMLASVGLHVYQIELIARWHSPMLLYYAKEAPLNKITQDFVEKKSLLHVNEAIHQLESKINDVDSRAAAALEREIRNLRNGICAPDKGATIKNNATGSWRKAAVEGLHISPDLWRTKCGWKFGRGTYSRIDGGIPAGVDTKRVCE</sequence>
<reference evidence="1" key="1">
    <citation type="submission" date="2023-10" db="EMBL/GenBank/DDBJ databases">
        <authorList>
            <person name="Chen Y."/>
            <person name="Shah S."/>
            <person name="Dougan E. K."/>
            <person name="Thang M."/>
            <person name="Chan C."/>
        </authorList>
    </citation>
    <scope>NUCLEOTIDE SEQUENCE [LARGE SCALE GENOMIC DNA]</scope>
</reference>
<name>A0ABN9T573_9DINO</name>
<evidence type="ECO:0008006" key="3">
    <source>
        <dbReference type="Google" id="ProtNLM"/>
    </source>
</evidence>
<keyword evidence="2" id="KW-1185">Reference proteome</keyword>
<evidence type="ECO:0000313" key="1">
    <source>
        <dbReference type="EMBL" id="CAK0840196.1"/>
    </source>
</evidence>
<feature type="non-terminal residue" evidence="1">
    <location>
        <position position="195"/>
    </location>
</feature>
<protein>
    <recommendedName>
        <fullName evidence="3">Transferrin receptor-like dimerisation domain-containing protein</fullName>
    </recommendedName>
</protein>